<gene>
    <name evidence="8" type="ORF">KR51_00026480</name>
</gene>
<evidence type="ECO:0000256" key="2">
    <source>
        <dbReference type="ARBA" id="ARBA00006386"/>
    </source>
</evidence>
<comment type="subcellular location">
    <subcellularLocation>
        <location evidence="1">Cell membrane</location>
        <topology evidence="1">Multi-pass membrane protein</topology>
    </subcellularLocation>
</comment>
<accession>U5DLT2</accession>
<dbReference type="RefSeq" id="WP_022608061.1">
    <property type="nucleotide sequence ID" value="NZ_ASSJ01000070.1"/>
</dbReference>
<feature type="transmembrane region" description="Helical" evidence="7">
    <location>
        <begin position="86"/>
        <end position="109"/>
    </location>
</feature>
<evidence type="ECO:0000256" key="5">
    <source>
        <dbReference type="ARBA" id="ARBA00022989"/>
    </source>
</evidence>
<comment type="similarity">
    <text evidence="2">Belongs to the UPF0718 family.</text>
</comment>
<dbReference type="Proteomes" id="UP000016960">
    <property type="component" value="Unassembled WGS sequence"/>
</dbReference>
<dbReference type="OrthoDB" id="9810876at2"/>
<dbReference type="InterPro" id="IPR052923">
    <property type="entry name" value="UPF0718"/>
</dbReference>
<dbReference type="FunCoup" id="U5DLT2">
    <property type="interactions" value="138"/>
</dbReference>
<dbReference type="PANTHER" id="PTHR34184">
    <property type="entry name" value="UPF0718 PROTEIN YCGR"/>
    <property type="match status" value="1"/>
</dbReference>
<name>U5DLT2_9CHRO</name>
<dbReference type="STRING" id="582515.KR51_00026480"/>
<feature type="transmembrane region" description="Helical" evidence="7">
    <location>
        <begin position="115"/>
        <end position="136"/>
    </location>
</feature>
<evidence type="ECO:0000256" key="4">
    <source>
        <dbReference type="ARBA" id="ARBA00022692"/>
    </source>
</evidence>
<dbReference type="InterPro" id="IPR005524">
    <property type="entry name" value="DUF318"/>
</dbReference>
<evidence type="ECO:0000256" key="7">
    <source>
        <dbReference type="SAM" id="Phobius"/>
    </source>
</evidence>
<feature type="transmembrane region" description="Helical" evidence="7">
    <location>
        <begin position="48"/>
        <end position="66"/>
    </location>
</feature>
<organism evidence="8 9">
    <name type="scientific">Rubidibacter lacunae KORDI 51-2</name>
    <dbReference type="NCBI Taxonomy" id="582515"/>
    <lineage>
        <taxon>Bacteria</taxon>
        <taxon>Bacillati</taxon>
        <taxon>Cyanobacteriota</taxon>
        <taxon>Cyanophyceae</taxon>
        <taxon>Oscillatoriophycideae</taxon>
        <taxon>Chroococcales</taxon>
        <taxon>Aphanothecaceae</taxon>
        <taxon>Rubidibacter</taxon>
    </lineage>
</organism>
<proteinExistence type="inferred from homology"/>
<evidence type="ECO:0000313" key="9">
    <source>
        <dbReference type="Proteomes" id="UP000016960"/>
    </source>
</evidence>
<feature type="transmembrane region" description="Helical" evidence="7">
    <location>
        <begin position="12"/>
        <end position="36"/>
    </location>
</feature>
<dbReference type="GO" id="GO:0005886">
    <property type="term" value="C:plasma membrane"/>
    <property type="evidence" value="ECO:0007669"/>
    <property type="project" value="UniProtKB-SubCell"/>
</dbReference>
<keyword evidence="6 7" id="KW-0472">Membrane</keyword>
<comment type="caution">
    <text evidence="8">The sequence shown here is derived from an EMBL/GenBank/DDBJ whole genome shotgun (WGS) entry which is preliminary data.</text>
</comment>
<evidence type="ECO:0000256" key="1">
    <source>
        <dbReference type="ARBA" id="ARBA00004651"/>
    </source>
</evidence>
<keyword evidence="4 7" id="KW-0812">Transmembrane</keyword>
<evidence type="ECO:0000256" key="6">
    <source>
        <dbReference type="ARBA" id="ARBA00023136"/>
    </source>
</evidence>
<dbReference type="Pfam" id="PF03773">
    <property type="entry name" value="ArsP_1"/>
    <property type="match status" value="1"/>
</dbReference>
<dbReference type="PATRIC" id="fig|582515.4.peg.2975"/>
<dbReference type="InParanoid" id="U5DLT2"/>
<feature type="transmembrane region" description="Helical" evidence="7">
    <location>
        <begin position="279"/>
        <end position="299"/>
    </location>
</feature>
<evidence type="ECO:0000256" key="3">
    <source>
        <dbReference type="ARBA" id="ARBA00022475"/>
    </source>
</evidence>
<reference evidence="8 9" key="1">
    <citation type="submission" date="2013-05" db="EMBL/GenBank/DDBJ databases">
        <title>Draft genome sequence of Rubidibacter lacunae KORDI 51-2.</title>
        <authorList>
            <person name="Choi D.H."/>
            <person name="Noh J.H."/>
            <person name="Kwon K.-K."/>
            <person name="Lee J.-H."/>
            <person name="Ryu J.-Y."/>
        </authorList>
    </citation>
    <scope>NUCLEOTIDE SEQUENCE [LARGE SCALE GENOMIC DNA]</scope>
    <source>
        <strain evidence="8 9">KORDI 51-2</strain>
    </source>
</reference>
<keyword evidence="5 7" id="KW-1133">Transmembrane helix</keyword>
<dbReference type="EMBL" id="ASSJ01000070">
    <property type="protein sequence ID" value="ERN40665.1"/>
    <property type="molecule type" value="Genomic_DNA"/>
</dbReference>
<dbReference type="PANTHER" id="PTHR34184:SF4">
    <property type="entry name" value="UPF0718 PROTEIN YCGR"/>
    <property type="match status" value="1"/>
</dbReference>
<sequence length="342" mass="36671">MERLHEGFTLFMSLVVEAMPFLLAGVILSSLMLLWIDERQLLARLPRHPLLGAMVGSLTGLLFPVCECGNIPVARRLLMQRAPASVAIAFLLAAPTVNPIAIWSTWVAFRDQPEIVVLRVVLSLIIAVTIACLFGVQRDARGLLQPKLVRRMALMETYGRERANIPSGSAAATVGLQSGTYVLGQSGRSTRLETLPLTATATDGRNAVKRRLELFANNVVVELRELGAMLILGSAIAAAIQVLAPRELVVGLGEGPVLSIVAMMLLAALVSICSTVDAFFALSFAATFTTGSLLAFLVFGPIVDIKAAGLLLSVFRPRVVAYIFAIAAQLTFLLTLAYTFLA</sequence>
<feature type="transmembrane region" description="Helical" evidence="7">
    <location>
        <begin position="319"/>
        <end position="341"/>
    </location>
</feature>
<protein>
    <submittedName>
        <fullName evidence="8">Putative permease</fullName>
    </submittedName>
</protein>
<dbReference type="eggNOG" id="COG0701">
    <property type="taxonomic scope" value="Bacteria"/>
</dbReference>
<evidence type="ECO:0000313" key="8">
    <source>
        <dbReference type="EMBL" id="ERN40665.1"/>
    </source>
</evidence>
<feature type="transmembrane region" description="Helical" evidence="7">
    <location>
        <begin position="226"/>
        <end position="244"/>
    </location>
</feature>
<keyword evidence="3" id="KW-1003">Cell membrane</keyword>
<keyword evidence="9" id="KW-1185">Reference proteome</keyword>
<dbReference type="AlphaFoldDB" id="U5DLT2"/>
<feature type="transmembrane region" description="Helical" evidence="7">
    <location>
        <begin position="256"/>
        <end position="272"/>
    </location>
</feature>